<proteinExistence type="predicted"/>
<name>A0AAJ1WU67_9BACL</name>
<accession>A0AAJ1WU67</accession>
<sequence>MNRYLVGLVLSSLVLIASLAWILNQNSRIGTLEKQVEKADQKEKAMDVANDFVKLLTNIKAEGNGEKIGAITTPQVQKTILVPHDEDNDEEHEGEELAKGVKENFSITSTFLRKNTSDESKKYQVLVRYKISFNVDKKIMGNDYEMLVDIIQDGKSLKVNQYHLESVEPLSKEGDDNH</sequence>
<dbReference type="RefSeq" id="WP_307254679.1">
    <property type="nucleotide sequence ID" value="NZ_JAUSUV010000017.1"/>
</dbReference>
<dbReference type="EMBL" id="JAUSUV010000017">
    <property type="protein sequence ID" value="MDQ0418753.1"/>
    <property type="molecule type" value="Genomic_DNA"/>
</dbReference>
<organism evidence="1 2">
    <name type="scientific">Croceifilum oryzae</name>
    <dbReference type="NCBI Taxonomy" id="1553429"/>
    <lineage>
        <taxon>Bacteria</taxon>
        <taxon>Bacillati</taxon>
        <taxon>Bacillota</taxon>
        <taxon>Bacilli</taxon>
        <taxon>Bacillales</taxon>
        <taxon>Thermoactinomycetaceae</taxon>
        <taxon>Croceifilum</taxon>
    </lineage>
</organism>
<keyword evidence="2" id="KW-1185">Reference proteome</keyword>
<dbReference type="AlphaFoldDB" id="A0AAJ1WU67"/>
<evidence type="ECO:0000313" key="2">
    <source>
        <dbReference type="Proteomes" id="UP001238450"/>
    </source>
</evidence>
<protein>
    <submittedName>
        <fullName evidence="1">Uncharacterized protein</fullName>
    </submittedName>
</protein>
<gene>
    <name evidence="1" type="ORF">J2Z48_002957</name>
</gene>
<evidence type="ECO:0000313" key="1">
    <source>
        <dbReference type="EMBL" id="MDQ0418753.1"/>
    </source>
</evidence>
<reference evidence="1 2" key="1">
    <citation type="submission" date="2023-07" db="EMBL/GenBank/DDBJ databases">
        <title>Genomic Encyclopedia of Type Strains, Phase IV (KMG-IV): sequencing the most valuable type-strain genomes for metagenomic binning, comparative biology and taxonomic classification.</title>
        <authorList>
            <person name="Goeker M."/>
        </authorList>
    </citation>
    <scope>NUCLEOTIDE SEQUENCE [LARGE SCALE GENOMIC DNA]</scope>
    <source>
        <strain evidence="1 2">DSM 46876</strain>
    </source>
</reference>
<dbReference type="Proteomes" id="UP001238450">
    <property type="component" value="Unassembled WGS sequence"/>
</dbReference>
<comment type="caution">
    <text evidence="1">The sequence shown here is derived from an EMBL/GenBank/DDBJ whole genome shotgun (WGS) entry which is preliminary data.</text>
</comment>